<reference evidence="16 17" key="1">
    <citation type="submission" date="2025-05" db="UniProtKB">
        <authorList>
            <consortium name="RefSeq"/>
        </authorList>
    </citation>
    <scope>IDENTIFICATION</scope>
    <source>
        <tissue evidence="16 17">Thorax and Abdomen</tissue>
    </source>
</reference>
<dbReference type="InterPro" id="IPR041679">
    <property type="entry name" value="DNA2/NAM7-like_C"/>
</dbReference>
<proteinExistence type="inferred from homology"/>
<evidence type="ECO:0000256" key="10">
    <source>
        <dbReference type="ARBA" id="ARBA00047984"/>
    </source>
</evidence>
<dbReference type="EC" id="3.6.4.13" evidence="3"/>
<dbReference type="RefSeq" id="XP_015515519.2">
    <property type="nucleotide sequence ID" value="XM_015660033.2"/>
</dbReference>
<dbReference type="Pfam" id="PF13086">
    <property type="entry name" value="AAA_11"/>
    <property type="match status" value="1"/>
</dbReference>
<dbReference type="CDD" id="cd18038">
    <property type="entry name" value="DEXXQc_Helz-like"/>
    <property type="match status" value="1"/>
</dbReference>
<dbReference type="RefSeq" id="XP_046598618.1">
    <property type="nucleotide sequence ID" value="XM_046742662.1"/>
</dbReference>
<keyword evidence="5" id="KW-0547">Nucleotide-binding</keyword>
<evidence type="ECO:0000313" key="16">
    <source>
        <dbReference type="RefSeq" id="XP_015515519.2"/>
    </source>
</evidence>
<dbReference type="SUPFAM" id="SSF52540">
    <property type="entry name" value="P-loop containing nucleoside triphosphate hydrolases"/>
    <property type="match status" value="1"/>
</dbReference>
<dbReference type="RefSeq" id="XP_046598625.1">
    <property type="nucleotide sequence ID" value="XM_046742669.1"/>
</dbReference>
<dbReference type="PANTHER" id="PTHR45418">
    <property type="entry name" value="CANCER/TESTIS ANTIGEN 55"/>
    <property type="match status" value="1"/>
</dbReference>
<feature type="domain" description="DNA2/NAM7 helicase-like C-terminal" evidence="13">
    <location>
        <begin position="422"/>
        <end position="634"/>
    </location>
</feature>
<gene>
    <name evidence="16 17 18 19 20 21 22 23 24" type="primary">LOC107221138</name>
</gene>
<dbReference type="InterPro" id="IPR049080">
    <property type="entry name" value="MOV-10-like_beta-barrel"/>
</dbReference>
<keyword evidence="15" id="KW-1185">Reference proteome</keyword>
<feature type="compositionally biased region" description="Polar residues" evidence="11">
    <location>
        <begin position="754"/>
        <end position="764"/>
    </location>
</feature>
<comment type="similarity">
    <text evidence="2">Belongs to the DNA2/NAM7 helicase family. SDE3 subfamily.</text>
</comment>
<evidence type="ECO:0000256" key="3">
    <source>
        <dbReference type="ARBA" id="ARBA00012552"/>
    </source>
</evidence>
<keyword evidence="9" id="KW-0943">RNA-mediated gene silencing</keyword>
<dbReference type="GO" id="GO:0005694">
    <property type="term" value="C:chromosome"/>
    <property type="evidence" value="ECO:0007669"/>
    <property type="project" value="UniProtKB-ARBA"/>
</dbReference>
<evidence type="ECO:0000256" key="5">
    <source>
        <dbReference type="ARBA" id="ARBA00022741"/>
    </source>
</evidence>
<evidence type="ECO:0000256" key="6">
    <source>
        <dbReference type="ARBA" id="ARBA00022801"/>
    </source>
</evidence>
<dbReference type="InterPro" id="IPR041677">
    <property type="entry name" value="DNA2/NAM7_AAA_11"/>
</dbReference>
<dbReference type="AlphaFoldDB" id="A0A6J0BLH3"/>
<evidence type="ECO:0000256" key="11">
    <source>
        <dbReference type="SAM" id="MobiDB-lite"/>
    </source>
</evidence>
<dbReference type="RefSeq" id="XP_046598619.1">
    <property type="nucleotide sequence ID" value="XM_046742663.1"/>
</dbReference>
<evidence type="ECO:0000313" key="24">
    <source>
        <dbReference type="RefSeq" id="XP_046598625.1"/>
    </source>
</evidence>
<feature type="compositionally biased region" description="Low complexity" evidence="11">
    <location>
        <begin position="768"/>
        <end position="782"/>
    </location>
</feature>
<evidence type="ECO:0000256" key="4">
    <source>
        <dbReference type="ARBA" id="ARBA00022490"/>
    </source>
</evidence>
<dbReference type="RefSeq" id="XP_046598624.1">
    <property type="nucleotide sequence ID" value="XM_046742668.1"/>
</dbReference>
<keyword evidence="4" id="KW-0963">Cytoplasm</keyword>
<accession>A0A6J0BLH3</accession>
<evidence type="ECO:0000313" key="21">
    <source>
        <dbReference type="RefSeq" id="XP_046598621.1"/>
    </source>
</evidence>
<keyword evidence="8" id="KW-0067">ATP-binding</keyword>
<keyword evidence="7 16" id="KW-0347">Helicase</keyword>
<evidence type="ECO:0000256" key="1">
    <source>
        <dbReference type="ARBA" id="ARBA00004496"/>
    </source>
</evidence>
<comment type="catalytic activity">
    <reaction evidence="10">
        <text>ATP + H2O = ADP + phosphate + H(+)</text>
        <dbReference type="Rhea" id="RHEA:13065"/>
        <dbReference type="ChEBI" id="CHEBI:15377"/>
        <dbReference type="ChEBI" id="CHEBI:15378"/>
        <dbReference type="ChEBI" id="CHEBI:30616"/>
        <dbReference type="ChEBI" id="CHEBI:43474"/>
        <dbReference type="ChEBI" id="CHEBI:456216"/>
        <dbReference type="EC" id="3.6.4.13"/>
    </reaction>
</comment>
<dbReference type="GO" id="GO:0032574">
    <property type="term" value="F:5'-3' RNA helicase activity"/>
    <property type="evidence" value="ECO:0007669"/>
    <property type="project" value="InterPro"/>
</dbReference>
<dbReference type="InterPro" id="IPR047187">
    <property type="entry name" value="SF1_C_Upf1"/>
</dbReference>
<dbReference type="OrthoDB" id="6513042at2759"/>
<organism evidence="15 16">
    <name type="scientific">Neodiprion lecontei</name>
    <name type="common">Redheaded pine sawfly</name>
    <dbReference type="NCBI Taxonomy" id="441921"/>
    <lineage>
        <taxon>Eukaryota</taxon>
        <taxon>Metazoa</taxon>
        <taxon>Ecdysozoa</taxon>
        <taxon>Arthropoda</taxon>
        <taxon>Hexapoda</taxon>
        <taxon>Insecta</taxon>
        <taxon>Pterygota</taxon>
        <taxon>Neoptera</taxon>
        <taxon>Endopterygota</taxon>
        <taxon>Hymenoptera</taxon>
        <taxon>Tenthredinoidea</taxon>
        <taxon>Diprionidae</taxon>
        <taxon>Diprioninae</taxon>
        <taxon>Neodiprion</taxon>
    </lineage>
</organism>
<dbReference type="RefSeq" id="XP_046598620.1">
    <property type="nucleotide sequence ID" value="XM_046742664.1"/>
</dbReference>
<feature type="region of interest" description="Disordered" evidence="11">
    <location>
        <begin position="724"/>
        <end position="783"/>
    </location>
</feature>
<dbReference type="KEGG" id="nlo:107221138"/>
<dbReference type="InParanoid" id="A0A6J0BLH3"/>
<feature type="compositionally biased region" description="Low complexity" evidence="11">
    <location>
        <begin position="734"/>
        <end position="751"/>
    </location>
</feature>
<evidence type="ECO:0000313" key="17">
    <source>
        <dbReference type="RefSeq" id="XP_046598617.1"/>
    </source>
</evidence>
<comment type="subcellular location">
    <subcellularLocation>
        <location evidence="1">Cytoplasm</location>
    </subcellularLocation>
</comment>
<keyword evidence="6" id="KW-0378">Hydrolase</keyword>
<dbReference type="RefSeq" id="XP_046598621.1">
    <property type="nucleotide sequence ID" value="XM_046742665.1"/>
</dbReference>
<evidence type="ECO:0000259" key="12">
    <source>
        <dbReference type="Pfam" id="PF13086"/>
    </source>
</evidence>
<dbReference type="Gene3D" id="3.40.50.300">
    <property type="entry name" value="P-loop containing nucleotide triphosphate hydrolases"/>
    <property type="match status" value="2"/>
</dbReference>
<evidence type="ECO:0000313" key="22">
    <source>
        <dbReference type="RefSeq" id="XP_046598623.1"/>
    </source>
</evidence>
<dbReference type="GO" id="GO:0005524">
    <property type="term" value="F:ATP binding"/>
    <property type="evidence" value="ECO:0007669"/>
    <property type="project" value="UniProtKB-KW"/>
</dbReference>
<dbReference type="Proteomes" id="UP000829291">
    <property type="component" value="Chromosome 6"/>
</dbReference>
<dbReference type="GO" id="GO:0005737">
    <property type="term" value="C:cytoplasm"/>
    <property type="evidence" value="ECO:0007669"/>
    <property type="project" value="UniProtKB-SubCell"/>
</dbReference>
<feature type="domain" description="Helicase MOV-10-like beta-barrel" evidence="14">
    <location>
        <begin position="92"/>
        <end position="173"/>
    </location>
</feature>
<evidence type="ECO:0000313" key="19">
    <source>
        <dbReference type="RefSeq" id="XP_046598619.1"/>
    </source>
</evidence>
<dbReference type="InterPro" id="IPR027417">
    <property type="entry name" value="P-loop_NTPase"/>
</dbReference>
<sequence>MSPRGPKKSGLTVVGMAPELKLKPYRIPKDLRKVFENGMKHFTEINDKQEVYLEMIKKVISERDIQSYSYINHLKLLLYMEEYNRELEMKMYDLKDQKIKKCLSGEDFQIYVPGLGEDRPSLQLYDEVLLRKTDDSNCWISSISFIGEKYVKIVAPAKFSKKFNEENLYDIKFLLPRRTLQCSHYAIELVEINQLVPALFPEIRTCYNNLSKELTWFDKNIATNVEQKQAIRNIIARTAHPAPYILFGPPGTGKTATLVEAISQIWKLNPSNHILICTPSNAAADEILKRLLKNIPEQDVYRMYGSSRNWDDVDEEIQPCSNFVDGEKIFLPKELLMLRRIVVVTLMSCARLLALKLWENHFAYVFIDEGGQATEPETLIPLGLMSSADSSHKGRLQGQLVIAGDPMQLGPSIAMRTPETLAKSMLERLMKQCSPYKKDQSGKYNPKYITKLVRNFRSNKFILHVPNILFYDDELQQCGISADINRALGFKKLINKSFPLIFHAVNGQECRNSNSPSIYNMAEINVIMVYLENLIGTKLGNRKLEQKDIGIITPYKLQRNKIHQELEKRNWDEISVGTVEIFQGQERDVIIMSTVRSLMVKHNGREHLGFLSNPKRFNVAITRAKSLLITVGNQRILQVDPYWDQLIKYCRDNNAYTGARFYPKQKLTNGEKKKLIAKKYVPQPVSDQDFQFPDIDTSVIHKFENCQFSENLIPRRRARMPRVNKDLASSSQFTSDSGVTSVSNSSSTTDSELQDTASNFSSTDGHIPPSKSGSLSSISDPSPADEVLHIRSIKDILDTSFDLDDSSESTTSSNEYDLNDVSLGLEKIRLSDV</sequence>
<dbReference type="GO" id="GO:0016787">
    <property type="term" value="F:hydrolase activity"/>
    <property type="evidence" value="ECO:0007669"/>
    <property type="project" value="UniProtKB-KW"/>
</dbReference>
<evidence type="ECO:0000259" key="13">
    <source>
        <dbReference type="Pfam" id="PF13087"/>
    </source>
</evidence>
<dbReference type="CDD" id="cd18808">
    <property type="entry name" value="SF1_C_Upf1"/>
    <property type="match status" value="1"/>
</dbReference>
<evidence type="ECO:0000313" key="15">
    <source>
        <dbReference type="Proteomes" id="UP000829291"/>
    </source>
</evidence>
<dbReference type="Pfam" id="PF21634">
    <property type="entry name" value="MOV-10_beta-barrel"/>
    <property type="match status" value="1"/>
</dbReference>
<dbReference type="PANTHER" id="PTHR45418:SF1">
    <property type="entry name" value="CANCER_TESTIS ANTIGEN 55"/>
    <property type="match status" value="1"/>
</dbReference>
<evidence type="ECO:0000313" key="23">
    <source>
        <dbReference type="RefSeq" id="XP_046598624.1"/>
    </source>
</evidence>
<dbReference type="GO" id="GO:0031047">
    <property type="term" value="P:regulatory ncRNA-mediated gene silencing"/>
    <property type="evidence" value="ECO:0007669"/>
    <property type="project" value="UniProtKB-KW"/>
</dbReference>
<feature type="domain" description="DNA2/NAM7 helicase helicase" evidence="12">
    <location>
        <begin position="223"/>
        <end position="317"/>
    </location>
</feature>
<dbReference type="Pfam" id="PF13087">
    <property type="entry name" value="AAA_12"/>
    <property type="match status" value="1"/>
</dbReference>
<dbReference type="InterPro" id="IPR026122">
    <property type="entry name" value="MOV-10/SDE3_DEXXQ/H-box"/>
</dbReference>
<dbReference type="RefSeq" id="XP_046598617.1">
    <property type="nucleotide sequence ID" value="XM_046742661.1"/>
</dbReference>
<protein>
    <recommendedName>
        <fullName evidence="3">RNA helicase</fullName>
        <ecNumber evidence="3">3.6.4.13</ecNumber>
    </recommendedName>
</protein>
<dbReference type="RefSeq" id="XP_046598623.1">
    <property type="nucleotide sequence ID" value="XM_046742667.1"/>
</dbReference>
<evidence type="ECO:0000313" key="18">
    <source>
        <dbReference type="RefSeq" id="XP_046598618.1"/>
    </source>
</evidence>
<dbReference type="GeneID" id="107221138"/>
<evidence type="ECO:0000256" key="8">
    <source>
        <dbReference type="ARBA" id="ARBA00022840"/>
    </source>
</evidence>
<dbReference type="GO" id="GO:0003723">
    <property type="term" value="F:RNA binding"/>
    <property type="evidence" value="ECO:0007669"/>
    <property type="project" value="InterPro"/>
</dbReference>
<evidence type="ECO:0000259" key="14">
    <source>
        <dbReference type="Pfam" id="PF21634"/>
    </source>
</evidence>
<evidence type="ECO:0000256" key="7">
    <source>
        <dbReference type="ARBA" id="ARBA00022806"/>
    </source>
</evidence>
<name>A0A6J0BLH3_NEOLC</name>
<evidence type="ECO:0000256" key="9">
    <source>
        <dbReference type="ARBA" id="ARBA00023158"/>
    </source>
</evidence>
<evidence type="ECO:0000313" key="20">
    <source>
        <dbReference type="RefSeq" id="XP_046598620.1"/>
    </source>
</evidence>
<evidence type="ECO:0000256" key="2">
    <source>
        <dbReference type="ARBA" id="ARBA00005601"/>
    </source>
</evidence>